<dbReference type="InterPro" id="IPR012338">
    <property type="entry name" value="Beta-lactam/transpept-like"/>
</dbReference>
<evidence type="ECO:0000256" key="7">
    <source>
        <dbReference type="ARBA" id="ARBA00022984"/>
    </source>
</evidence>
<dbReference type="Pfam" id="PF03717">
    <property type="entry name" value="PBP_dimer"/>
    <property type="match status" value="1"/>
</dbReference>
<evidence type="ECO:0008006" key="16">
    <source>
        <dbReference type="Google" id="ProtNLM"/>
    </source>
</evidence>
<dbReference type="GO" id="GO:0071555">
    <property type="term" value="P:cell wall organization"/>
    <property type="evidence" value="ECO:0007669"/>
    <property type="project" value="UniProtKB-KW"/>
</dbReference>
<keyword evidence="15" id="KW-1185">Reference proteome</keyword>
<accession>V9WAS6</accession>
<dbReference type="HOGENOM" id="CLU_009289_1_1_9"/>
<sequence length="709" mass="78858">MSKPLYEQDEHKEDSVKRKRFLWRINIFFFAVFLLFSALIIRLAIIQFVEGKDLKAQEQRRTESNSVITPVRGNIMDKDGQLIAFSRTVQSLYFQVGGRNSSKKDRQEVVDMAKKLSEALAKFTKSGETPMSTEEILAAMDPGFDMELKTKAPKSAYSEPRKVKADLSKEEVAYLMEHRDEFKGIDILEESIREYQHFDDRPFAAQLIGYMKVFGSAKNKDGGKEKYQTIKEGYTNGEEVGFDGIEFMYQDELRGKEGSKTYPVNSIGKITGKPEITPPVKGNNLFLTIKKDVQMDAQKAVEEQLSALKTNAALRNKARASTQNPRSAFVVAIEVDTGKVVAMVNYPDYDTNVWKGGRIKPEDYNKVGKFINNGSIRTMYGDYPDNELNKHPSSIVYLGSVIKPLSVLVGFKEGLFNPNTIYQDTGVFTFGKDKRTIRNAPGVPTGSINAQMALKNSSNTFMSEMIGMGMYRKYGNNENDKSLQVLDSYYKQFGLGTLTGSGLPSEYPGSSEFLNTKNDSVMDNIVRASWGQKGKYSTLQLAQYAATLASRGKRMQPQYAATLASRGKRMQPQFVDKITDIHGNVVQGFEPKEMPKEDGSPDVTLSETEWQSIIGGMRSNAYINAQGTSIDTLPYDVARKTGTSTEQYGGKTVDNGVFISFAPRNNPKLAVAVVVPEGGYGSWSAAPIAAKIYESYDKNVGGLSQPAKE</sequence>
<dbReference type="PANTHER" id="PTHR30627:SF2">
    <property type="entry name" value="PEPTIDOGLYCAN D,D-TRANSPEPTIDASE MRDA"/>
    <property type="match status" value="1"/>
</dbReference>
<comment type="subcellular location">
    <subcellularLocation>
        <location evidence="2">Cell membrane</location>
    </subcellularLocation>
    <subcellularLocation>
        <location evidence="1">Membrane</location>
        <topology evidence="1">Single-pass membrane protein</topology>
    </subcellularLocation>
</comment>
<evidence type="ECO:0000256" key="6">
    <source>
        <dbReference type="ARBA" id="ARBA00022960"/>
    </source>
</evidence>
<keyword evidence="5 11" id="KW-0812">Transmembrane</keyword>
<keyword evidence="7" id="KW-0573">Peptidoglycan synthesis</keyword>
<keyword evidence="4" id="KW-1003">Cell membrane</keyword>
<feature type="transmembrane region" description="Helical" evidence="11">
    <location>
        <begin position="21"/>
        <end position="45"/>
    </location>
</feature>
<dbReference type="Pfam" id="PF00905">
    <property type="entry name" value="Transpeptidase"/>
    <property type="match status" value="1"/>
</dbReference>
<dbReference type="EMBL" id="CP003355">
    <property type="protein sequence ID" value="AHD07258.1"/>
    <property type="molecule type" value="Genomic_DNA"/>
</dbReference>
<evidence type="ECO:0000256" key="1">
    <source>
        <dbReference type="ARBA" id="ARBA00004167"/>
    </source>
</evidence>
<keyword evidence="9 11" id="KW-0472">Membrane</keyword>
<proteinExistence type="inferred from homology"/>
<name>V9WAS6_9BACL</name>
<dbReference type="Gene3D" id="3.40.710.10">
    <property type="entry name" value="DD-peptidase/beta-lactamase superfamily"/>
    <property type="match status" value="2"/>
</dbReference>
<dbReference type="GO" id="GO:0008658">
    <property type="term" value="F:penicillin binding"/>
    <property type="evidence" value="ECO:0007669"/>
    <property type="project" value="InterPro"/>
</dbReference>
<dbReference type="GO" id="GO:0008360">
    <property type="term" value="P:regulation of cell shape"/>
    <property type="evidence" value="ECO:0007669"/>
    <property type="project" value="UniProtKB-KW"/>
</dbReference>
<evidence type="ECO:0000313" key="14">
    <source>
        <dbReference type="EMBL" id="AHD07258.1"/>
    </source>
</evidence>
<organism evidence="14 15">
    <name type="scientific">Paenibacillus larvae subsp. larvae DSM 25430</name>
    <dbReference type="NCBI Taxonomy" id="697284"/>
    <lineage>
        <taxon>Bacteria</taxon>
        <taxon>Bacillati</taxon>
        <taxon>Bacillota</taxon>
        <taxon>Bacilli</taxon>
        <taxon>Bacillales</taxon>
        <taxon>Paenibacillaceae</taxon>
        <taxon>Paenibacillus</taxon>
    </lineage>
</organism>
<evidence type="ECO:0000256" key="2">
    <source>
        <dbReference type="ARBA" id="ARBA00004236"/>
    </source>
</evidence>
<dbReference type="InterPro" id="IPR036138">
    <property type="entry name" value="PBP_dimer_sf"/>
</dbReference>
<evidence type="ECO:0000256" key="9">
    <source>
        <dbReference type="ARBA" id="ARBA00023136"/>
    </source>
</evidence>
<evidence type="ECO:0000256" key="5">
    <source>
        <dbReference type="ARBA" id="ARBA00022692"/>
    </source>
</evidence>
<evidence type="ECO:0000259" key="12">
    <source>
        <dbReference type="Pfam" id="PF00905"/>
    </source>
</evidence>
<comment type="similarity">
    <text evidence="3">Belongs to the transpeptidase family.</text>
</comment>
<gene>
    <name evidence="14" type="ORF">ERIC2_c35300</name>
</gene>
<feature type="domain" description="Penicillin-binding protein dimerisation" evidence="13">
    <location>
        <begin position="68"/>
        <end position="271"/>
    </location>
</feature>
<keyword evidence="10" id="KW-0961">Cell wall biogenesis/degradation</keyword>
<dbReference type="AlphaFoldDB" id="V9WAS6"/>
<dbReference type="KEGG" id="plv:ERIC2_c35300"/>
<dbReference type="PATRIC" id="fig|697284.3.peg.3341"/>
<dbReference type="SUPFAM" id="SSF56519">
    <property type="entry name" value="Penicillin binding protein dimerisation domain"/>
    <property type="match status" value="1"/>
</dbReference>
<dbReference type="eggNOG" id="COG0768">
    <property type="taxonomic scope" value="Bacteria"/>
</dbReference>
<dbReference type="InterPro" id="IPR005311">
    <property type="entry name" value="PBP_dimer"/>
</dbReference>
<keyword evidence="6" id="KW-0133">Cell shape</keyword>
<dbReference type="GO" id="GO:0009252">
    <property type="term" value="P:peptidoglycan biosynthetic process"/>
    <property type="evidence" value="ECO:0007669"/>
    <property type="project" value="UniProtKB-KW"/>
</dbReference>
<dbReference type="SUPFAM" id="SSF56601">
    <property type="entry name" value="beta-lactamase/transpeptidase-like"/>
    <property type="match status" value="1"/>
</dbReference>
<dbReference type="InterPro" id="IPR050515">
    <property type="entry name" value="Beta-lactam/transpept"/>
</dbReference>
<protein>
    <recommendedName>
        <fullName evidence="16">Penicillin-binding protein 2</fullName>
    </recommendedName>
</protein>
<dbReference type="Proteomes" id="UP000029431">
    <property type="component" value="Chromosome"/>
</dbReference>
<dbReference type="InterPro" id="IPR001460">
    <property type="entry name" value="PCN-bd_Tpept"/>
</dbReference>
<dbReference type="RefSeq" id="WP_024095202.1">
    <property type="nucleotide sequence ID" value="NC_023134.1"/>
</dbReference>
<evidence type="ECO:0000256" key="4">
    <source>
        <dbReference type="ARBA" id="ARBA00022475"/>
    </source>
</evidence>
<feature type="domain" description="Penicillin-binding protein transpeptidase" evidence="12">
    <location>
        <begin position="329"/>
        <end position="559"/>
    </location>
</feature>
<evidence type="ECO:0000256" key="11">
    <source>
        <dbReference type="SAM" id="Phobius"/>
    </source>
</evidence>
<dbReference type="PANTHER" id="PTHR30627">
    <property type="entry name" value="PEPTIDOGLYCAN D,D-TRANSPEPTIDASE"/>
    <property type="match status" value="1"/>
</dbReference>
<evidence type="ECO:0000256" key="8">
    <source>
        <dbReference type="ARBA" id="ARBA00022989"/>
    </source>
</evidence>
<evidence type="ECO:0000259" key="13">
    <source>
        <dbReference type="Pfam" id="PF03717"/>
    </source>
</evidence>
<dbReference type="Gene3D" id="3.90.1310.10">
    <property type="entry name" value="Penicillin-binding protein 2a (Domain 2)"/>
    <property type="match status" value="1"/>
</dbReference>
<evidence type="ECO:0000256" key="10">
    <source>
        <dbReference type="ARBA" id="ARBA00023316"/>
    </source>
</evidence>
<evidence type="ECO:0000256" key="3">
    <source>
        <dbReference type="ARBA" id="ARBA00007171"/>
    </source>
</evidence>
<evidence type="ECO:0000313" key="15">
    <source>
        <dbReference type="Proteomes" id="UP000029431"/>
    </source>
</evidence>
<keyword evidence="8 11" id="KW-1133">Transmembrane helix</keyword>
<reference evidence="14 15" key="1">
    <citation type="journal article" date="2014" name="PLoS ONE">
        <title>How to Kill the Honey Bee Larva: Genomic Potential and Virulence Mechanisms of Paenibacillus larvae.</title>
        <authorList>
            <person name="Djukic M."/>
            <person name="Brzuszkiewicz E."/>
            <person name="Funfhaus A."/>
            <person name="Voss J."/>
            <person name="Gollnow K."/>
            <person name="Poppinga L."/>
            <person name="Liesegang H."/>
            <person name="Garcia-Gonzalez E."/>
            <person name="Genersch E."/>
            <person name="Daniel R."/>
        </authorList>
    </citation>
    <scope>NUCLEOTIDE SEQUENCE [LARGE SCALE GENOMIC DNA]</scope>
    <source>
        <strain evidence="14 15">DSM 25430</strain>
    </source>
</reference>
<dbReference type="GO" id="GO:0005886">
    <property type="term" value="C:plasma membrane"/>
    <property type="evidence" value="ECO:0007669"/>
    <property type="project" value="UniProtKB-SubCell"/>
</dbReference>
<dbReference type="GO" id="GO:0071972">
    <property type="term" value="F:peptidoglycan L,D-transpeptidase activity"/>
    <property type="evidence" value="ECO:0007669"/>
    <property type="project" value="TreeGrafter"/>
</dbReference>